<reference evidence="5" key="1">
    <citation type="journal article" date="2020" name="mSystems">
        <title>Genome- and Community-Level Interaction Insights into Carbon Utilization and Element Cycling Functions of Hydrothermarchaeota in Hydrothermal Sediment.</title>
        <authorList>
            <person name="Zhou Z."/>
            <person name="Liu Y."/>
            <person name="Xu W."/>
            <person name="Pan J."/>
            <person name="Luo Z.H."/>
            <person name="Li M."/>
        </authorList>
    </citation>
    <scope>NUCLEOTIDE SEQUENCE [LARGE SCALE GENOMIC DNA]</scope>
    <source>
        <strain evidence="5">SpSt-503</strain>
    </source>
</reference>
<evidence type="ECO:0000259" key="4">
    <source>
        <dbReference type="PROSITE" id="PS50885"/>
    </source>
</evidence>
<dbReference type="EMBL" id="DSVL01000058">
    <property type="protein sequence ID" value="HFH28250.1"/>
    <property type="molecule type" value="Genomic_DNA"/>
</dbReference>
<dbReference type="InterPro" id="IPR036457">
    <property type="entry name" value="PPM-type-like_dom_sf"/>
</dbReference>
<feature type="transmembrane region" description="Helical" evidence="2">
    <location>
        <begin position="7"/>
        <end position="27"/>
    </location>
</feature>
<dbReference type="InterPro" id="IPR003961">
    <property type="entry name" value="FN3_dom"/>
</dbReference>
<dbReference type="CDD" id="cd06225">
    <property type="entry name" value="HAMP"/>
    <property type="match status" value="1"/>
</dbReference>
<feature type="transmembrane region" description="Helical" evidence="2">
    <location>
        <begin position="748"/>
        <end position="772"/>
    </location>
</feature>
<dbReference type="InterPro" id="IPR003660">
    <property type="entry name" value="HAMP_dom"/>
</dbReference>
<dbReference type="Gene3D" id="6.10.340.10">
    <property type="match status" value="1"/>
</dbReference>
<evidence type="ECO:0000259" key="3">
    <source>
        <dbReference type="PROSITE" id="PS50853"/>
    </source>
</evidence>
<dbReference type="Gene3D" id="2.60.40.10">
    <property type="entry name" value="Immunoglobulins"/>
    <property type="match status" value="1"/>
</dbReference>
<accession>A0A7C3EB26</accession>
<evidence type="ECO:0000256" key="2">
    <source>
        <dbReference type="SAM" id="Phobius"/>
    </source>
</evidence>
<gene>
    <name evidence="5" type="ORF">ENS59_01875</name>
</gene>
<dbReference type="Gene3D" id="2.120.10.10">
    <property type="match status" value="1"/>
</dbReference>
<evidence type="ECO:0000256" key="1">
    <source>
        <dbReference type="ARBA" id="ARBA00022801"/>
    </source>
</evidence>
<name>A0A7C3EB26_9SPIR</name>
<dbReference type="SMART" id="SM00331">
    <property type="entry name" value="PP2C_SIG"/>
    <property type="match status" value="1"/>
</dbReference>
<dbReference type="SUPFAM" id="SSF110296">
    <property type="entry name" value="Oligoxyloglucan reducing end-specific cellobiohydrolase"/>
    <property type="match status" value="1"/>
</dbReference>
<dbReference type="PROSITE" id="PS50885">
    <property type="entry name" value="HAMP"/>
    <property type="match status" value="1"/>
</dbReference>
<dbReference type="InterPro" id="IPR001932">
    <property type="entry name" value="PPM-type_phosphatase-like_dom"/>
</dbReference>
<dbReference type="GO" id="GO:0016791">
    <property type="term" value="F:phosphatase activity"/>
    <property type="evidence" value="ECO:0007669"/>
    <property type="project" value="TreeGrafter"/>
</dbReference>
<dbReference type="InterPro" id="IPR052016">
    <property type="entry name" value="Bact_Sigma-Reg"/>
</dbReference>
<protein>
    <submittedName>
        <fullName evidence="5">HAMP domain-containing protein</fullName>
    </submittedName>
</protein>
<dbReference type="SMART" id="SM00304">
    <property type="entry name" value="HAMP"/>
    <property type="match status" value="1"/>
</dbReference>
<feature type="transmembrane region" description="Helical" evidence="2">
    <location>
        <begin position="816"/>
        <end position="839"/>
    </location>
</feature>
<dbReference type="Pfam" id="PF07228">
    <property type="entry name" value="SpoIIE"/>
    <property type="match status" value="1"/>
</dbReference>
<dbReference type="PANTHER" id="PTHR43156">
    <property type="entry name" value="STAGE II SPORULATION PROTEIN E-RELATED"/>
    <property type="match status" value="1"/>
</dbReference>
<feature type="transmembrane region" description="Helical" evidence="2">
    <location>
        <begin position="1077"/>
        <end position="1102"/>
    </location>
</feature>
<keyword evidence="1" id="KW-0378">Hydrolase</keyword>
<dbReference type="GO" id="GO:0007165">
    <property type="term" value="P:signal transduction"/>
    <property type="evidence" value="ECO:0007669"/>
    <property type="project" value="InterPro"/>
</dbReference>
<evidence type="ECO:0000313" key="5">
    <source>
        <dbReference type="EMBL" id="HFH28250.1"/>
    </source>
</evidence>
<keyword evidence="2" id="KW-0812">Transmembrane</keyword>
<dbReference type="CDD" id="cd15482">
    <property type="entry name" value="Sialidase_non-viral"/>
    <property type="match status" value="1"/>
</dbReference>
<dbReference type="GO" id="GO:0016020">
    <property type="term" value="C:membrane"/>
    <property type="evidence" value="ECO:0007669"/>
    <property type="project" value="InterPro"/>
</dbReference>
<dbReference type="Pfam" id="PF00672">
    <property type="entry name" value="HAMP"/>
    <property type="match status" value="1"/>
</dbReference>
<dbReference type="SUPFAM" id="SSF81606">
    <property type="entry name" value="PP2C-like"/>
    <property type="match status" value="1"/>
</dbReference>
<dbReference type="PROSITE" id="PS50853">
    <property type="entry name" value="FN3"/>
    <property type="match status" value="1"/>
</dbReference>
<comment type="caution">
    <text evidence="5">The sequence shown here is derived from an EMBL/GenBank/DDBJ whole genome shotgun (WGS) entry which is preliminary data.</text>
</comment>
<sequence length="1522" mass="169941">MKKRTGFHYHICILYSLFFGLTSLTLYSQEVLYWENPVLFSPGSARFPVSSTNGSLSVLLWQESSAASINLSLAVKTPDQNWTIRRSIAGPYPYSGTEPPIASVVVDARGRILIAVSLPSNETEILISNDRGLNFTATRLKGDVNSSLAPRLATRADGGYYLFITRGQEQSLSIFYSRSDDGITWTDFAPFVGDPRLKLTFLPSHTTLGSTDYVVFQALTGDVRPTFQLFLTTSSDGGRSWTPLRQVTNFLDPYVSTRREPEYFDNQRPFILGEGGSLFLAWERRPSNGNPQVYGMELKPDGQILGEAEQISPRGGYANNPVVLSYKGRWTVFWFDNRRGQNRVYMAQKKGLDWEDSDLSASSGEATFARPILDSSGLYVFWQTQRASQNRLVLLAPDTTVAKPPLQPLNFQNGQRLRTDRVQIGWSMPEDSSGILGYSYIWTKNLEEVPPKSVQVYAVTNKTEQIAREDGPWYFSIRAQDFAGNWSEPSTVYFIRDTTPPPAASIIGPELDDQGFLVSNTFTIQWNPPPASDVAGYTWNLEYIGPSDLFGQLSLTDFETKLSAAYPGVESPLRFMGKDTQASFTNQDNGIWRFTLSVVDTVGNISQPSVYYFRTNKYIPYTIVRYVDVKKDEQGKLLITILGRGFLEGGNITALFIDRDGIPPYDREYSLEKGGYRIISDREITGITVEDLDAGQYRIGLVHSGRGLYRTGPILQVDEMGTVKFGDFTQVWQPSWSVAPKRTFTVDVALLSVFAIVIFALLGLFIAVRGIGSVLTETAMLRMDAVALITGEPMTIEKQKAVTRIKRRGMGLGIKLAIFTIFLVSMVVIMVSVPLTLMMTRTQETTLLQGLRDRSKVLLESLASGARAYLPAQNVLELGFLPAQTSAVPEATYATITGFGSKATIFSDHVWATNDPDILTKIDTPEFQPGLSRLQDPISPRIATIAKELDDQARSEVGDISKTIADLTREALTLALKTDAESVRRRDDIQTTTRNLEARLNEKLTKLASTIGSEPEFPRDKLPPKGTSRYIFFKPVLYRQGSDDIYFRGLVRLEVTIDSIYAQVDAGRKALIQVTAFIALIALVIGVIGAIFVSVYIVSPILKLVEHVKKIKDTEDKSELEGHDITIKSKDEIAILGDTINEMTHGLVKAALASKDLTIGKEVQKKFIPLETDAQGNKLTTGHLDAKYAEFFGYYEGAKGVSGDYFDYINLDDRYFAVIKCDVAGKGVPAALIMVQVATLFLNSFRNWKPTPEGLNISRVVYEINDLLEKLKFKGRFAAFTLCLFDSQTGLARFCNAGDNIVHWFDASSGSLQTLTLPPSPAAGVLDNDLIDMKGGYQIQTLQLDPGDVLFLYTDGIEEAKRSFRNSAYEVITCTEGENGAVHGNHVAGQSDEELGYDRVSAIIDAVFNRRQFILEKYHNPDSEQKLVFDFTTCQGTITEAVMALVSVEKIFRLYKDPSARADERILVDRKIDEFLMVHFNQYSYYVQQKVENSQQKEYLYYMGVREDDQYDDLTILGIRRK</sequence>
<dbReference type="InterPro" id="IPR013783">
    <property type="entry name" value="Ig-like_fold"/>
</dbReference>
<dbReference type="Gene3D" id="3.60.40.10">
    <property type="entry name" value="PPM-type phosphatase domain"/>
    <property type="match status" value="1"/>
</dbReference>
<proteinExistence type="predicted"/>
<keyword evidence="2" id="KW-1133">Transmembrane helix</keyword>
<feature type="domain" description="HAMP" evidence="4">
    <location>
        <begin position="1095"/>
        <end position="1152"/>
    </location>
</feature>
<keyword evidence="2" id="KW-0472">Membrane</keyword>
<organism evidence="5">
    <name type="scientific">Gracilinema caldarium</name>
    <dbReference type="NCBI Taxonomy" id="215591"/>
    <lineage>
        <taxon>Bacteria</taxon>
        <taxon>Pseudomonadati</taxon>
        <taxon>Spirochaetota</taxon>
        <taxon>Spirochaetia</taxon>
        <taxon>Spirochaetales</taxon>
        <taxon>Breznakiellaceae</taxon>
        <taxon>Gracilinema</taxon>
    </lineage>
</organism>
<feature type="domain" description="Fibronectin type-III" evidence="3">
    <location>
        <begin position="407"/>
        <end position="502"/>
    </location>
</feature>
<dbReference type="PANTHER" id="PTHR43156:SF2">
    <property type="entry name" value="STAGE II SPORULATION PROTEIN E"/>
    <property type="match status" value="1"/>
</dbReference>